<dbReference type="PANTHER" id="PTHR11136:SF0">
    <property type="entry name" value="DIHYDROFOLATE SYNTHETASE-RELATED"/>
    <property type="match status" value="1"/>
</dbReference>
<dbReference type="SUPFAM" id="SSF53244">
    <property type="entry name" value="MurD-like peptide ligases, peptide-binding domain"/>
    <property type="match status" value="1"/>
</dbReference>
<reference evidence="25 26" key="1">
    <citation type="submission" date="2015-05" db="EMBL/GenBank/DDBJ databases">
        <title>Complete genome sequence of a sulfur-oxidizing gammaproteobacterium strain HA5.</title>
        <authorList>
            <person name="Miura A."/>
            <person name="Kojima H."/>
            <person name="Fukui M."/>
        </authorList>
    </citation>
    <scope>NUCLEOTIDE SEQUENCE [LARGE SCALE GENOMIC DNA]</scope>
    <source>
        <strain evidence="25 26">HA5</strain>
    </source>
</reference>
<sequence length="395" mass="42219">MHAVLDNMGLRRPPYAAIAITGTNGKGSTTAMCEAILRRAGYKVGAYTSPHLIAYNERVRLDGRDATDAELCGAFERIEAARGTVPLTYFEFGTLAAFDLFRSANIDIAVLEVGMGGRLDAVNAIDPDVSIVTAVDIDHVAWLGSTREAIGREKAGIFRAGRAAICGDPNPPAIIAAEAARIGARLLQVGHDFQIERSNTDWTWRSGERLRAGLPHPSLRGDYQLYNAACALTALEALVDRFPVTQADVREGLLSGVIPGRFQVLPGRPMCVLDVAHNAQAARSLAATLKQQRIEGRTLAVFGMLKDKDIVSVVGPLAELVDRWYPASLHLPRGATAVQLVEALTAAGVPAPAQTFDDVHQAWATARRDAGEADRIVVFGSFHTVGDILAALGKA</sequence>
<gene>
    <name evidence="25" type="ORF">SCL_0582</name>
</gene>
<dbReference type="GO" id="GO:0046656">
    <property type="term" value="P:folic acid biosynthetic process"/>
    <property type="evidence" value="ECO:0007669"/>
    <property type="project" value="UniProtKB-KW"/>
</dbReference>
<evidence type="ECO:0000256" key="22">
    <source>
        <dbReference type="ARBA" id="ARBA00049161"/>
    </source>
</evidence>
<dbReference type="NCBIfam" id="NF008101">
    <property type="entry name" value="PRK10846.1"/>
    <property type="match status" value="1"/>
</dbReference>
<dbReference type="EC" id="6.3.2.12" evidence="7"/>
<dbReference type="Proteomes" id="UP000243180">
    <property type="component" value="Chromosome"/>
</dbReference>
<dbReference type="InParanoid" id="A0A1B4XDM8"/>
<comment type="pathway">
    <text evidence="3">Cofactor biosynthesis; tetrahydrofolate biosynthesis; 7,8-dihydrofolate from 2-amino-4-hydroxy-6-hydroxymethyl-7,8-dihydropteridine diphosphate and 4-aminobenzoate: step 2/2.</text>
</comment>
<dbReference type="InterPro" id="IPR036565">
    <property type="entry name" value="Mur-like_cat_sf"/>
</dbReference>
<dbReference type="FunFam" id="3.40.1190.10:FF:000004">
    <property type="entry name" value="Dihydrofolate synthase/folylpolyglutamate synthase"/>
    <property type="match status" value="1"/>
</dbReference>
<dbReference type="AlphaFoldDB" id="A0A1B4XDM8"/>
<feature type="domain" description="Mur ligase central" evidence="24">
    <location>
        <begin position="20"/>
        <end position="234"/>
    </location>
</feature>
<dbReference type="EMBL" id="AP014879">
    <property type="protein sequence ID" value="BAV32904.1"/>
    <property type="molecule type" value="Genomic_DNA"/>
</dbReference>
<comment type="subunit">
    <text evidence="6">Monomer.</text>
</comment>
<dbReference type="InterPro" id="IPR001645">
    <property type="entry name" value="Folylpolyglutamate_synth"/>
</dbReference>
<protein>
    <recommendedName>
        <fullName evidence="9">Dihydrofolate synthase/folylpolyglutamate synthase</fullName>
        <ecNumber evidence="7">6.3.2.12</ecNumber>
        <ecNumber evidence="8">6.3.2.17</ecNumber>
    </recommendedName>
    <alternativeName>
        <fullName evidence="18">Folylpoly-gamma-glutamate synthetase-dihydrofolate synthetase</fullName>
    </alternativeName>
    <alternativeName>
        <fullName evidence="16">Folylpolyglutamate synthetase</fullName>
    </alternativeName>
    <alternativeName>
        <fullName evidence="17">Tetrahydrofolylpolyglutamate synthase</fullName>
    </alternativeName>
</protein>
<evidence type="ECO:0000256" key="17">
    <source>
        <dbReference type="ARBA" id="ARBA00030592"/>
    </source>
</evidence>
<evidence type="ECO:0000256" key="21">
    <source>
        <dbReference type="ARBA" id="ARBA00049035"/>
    </source>
</evidence>
<dbReference type="NCBIfam" id="TIGR01499">
    <property type="entry name" value="folC"/>
    <property type="match status" value="1"/>
</dbReference>
<evidence type="ECO:0000256" key="5">
    <source>
        <dbReference type="ARBA" id="ARBA00008276"/>
    </source>
</evidence>
<evidence type="ECO:0000256" key="3">
    <source>
        <dbReference type="ARBA" id="ARBA00004799"/>
    </source>
</evidence>
<comment type="function">
    <text evidence="2">Functions in two distinct reactions of the de novo folate biosynthetic pathway. Catalyzes the addition of a glutamate residue to dihydropteroate (7,8-dihydropteroate or H2Pte) to form dihydrofolate (7,8-dihydrofolate monoglutamate or H2Pte-Glu). Also catalyzes successive additions of L-glutamate to tetrahydrofolate or 10-formyltetrahydrofolate or 5,10-methylenetetrahydrofolate, leading to folylpolyglutamate derivatives.</text>
</comment>
<comment type="catalytic activity">
    <reaction evidence="20">
        <text>10-formyltetrahydrofolyl-(gamma-L-Glu)(n) + L-glutamate + ATP = 10-formyltetrahydrofolyl-(gamma-L-Glu)(n+1) + ADP + phosphate + H(+)</text>
        <dbReference type="Rhea" id="RHEA:51904"/>
        <dbReference type="Rhea" id="RHEA-COMP:13088"/>
        <dbReference type="Rhea" id="RHEA-COMP:14300"/>
        <dbReference type="ChEBI" id="CHEBI:15378"/>
        <dbReference type="ChEBI" id="CHEBI:29985"/>
        <dbReference type="ChEBI" id="CHEBI:30616"/>
        <dbReference type="ChEBI" id="CHEBI:43474"/>
        <dbReference type="ChEBI" id="CHEBI:134413"/>
        <dbReference type="ChEBI" id="CHEBI:456216"/>
        <dbReference type="EC" id="6.3.2.17"/>
    </reaction>
</comment>
<keyword evidence="13" id="KW-0067">ATP-binding</keyword>
<evidence type="ECO:0000256" key="16">
    <source>
        <dbReference type="ARBA" id="ARBA00030048"/>
    </source>
</evidence>
<evidence type="ECO:0000256" key="8">
    <source>
        <dbReference type="ARBA" id="ARBA00013025"/>
    </source>
</evidence>
<evidence type="ECO:0000313" key="25">
    <source>
        <dbReference type="EMBL" id="BAV32904.1"/>
    </source>
</evidence>
<evidence type="ECO:0000256" key="9">
    <source>
        <dbReference type="ARBA" id="ARBA00019357"/>
    </source>
</evidence>
<evidence type="ECO:0000256" key="10">
    <source>
        <dbReference type="ARBA" id="ARBA00022598"/>
    </source>
</evidence>
<dbReference type="Gene3D" id="3.40.1190.10">
    <property type="entry name" value="Mur-like, catalytic domain"/>
    <property type="match status" value="1"/>
</dbReference>
<dbReference type="GO" id="GO:0008841">
    <property type="term" value="F:dihydrofolate synthase activity"/>
    <property type="evidence" value="ECO:0007669"/>
    <property type="project" value="UniProtKB-EC"/>
</dbReference>
<comment type="catalytic activity">
    <reaction evidence="22">
        <text>7,8-dihydropteroate + L-glutamate + ATP = 7,8-dihydrofolate + ADP + phosphate + H(+)</text>
        <dbReference type="Rhea" id="RHEA:23584"/>
        <dbReference type="ChEBI" id="CHEBI:15378"/>
        <dbReference type="ChEBI" id="CHEBI:17839"/>
        <dbReference type="ChEBI" id="CHEBI:29985"/>
        <dbReference type="ChEBI" id="CHEBI:30616"/>
        <dbReference type="ChEBI" id="CHEBI:43474"/>
        <dbReference type="ChEBI" id="CHEBI:57451"/>
        <dbReference type="ChEBI" id="CHEBI:456216"/>
        <dbReference type="EC" id="6.3.2.12"/>
    </reaction>
</comment>
<evidence type="ECO:0000256" key="2">
    <source>
        <dbReference type="ARBA" id="ARBA00002714"/>
    </source>
</evidence>
<dbReference type="FunCoup" id="A0A1B4XDM8">
    <property type="interactions" value="579"/>
</dbReference>
<comment type="catalytic activity">
    <reaction evidence="19">
        <text>(6S)-5,6,7,8-tetrahydrofolyl-(gamma-L-Glu)(n) + L-glutamate + ATP = (6S)-5,6,7,8-tetrahydrofolyl-(gamma-L-Glu)(n+1) + ADP + phosphate + H(+)</text>
        <dbReference type="Rhea" id="RHEA:10580"/>
        <dbReference type="Rhea" id="RHEA-COMP:14738"/>
        <dbReference type="Rhea" id="RHEA-COMP:14740"/>
        <dbReference type="ChEBI" id="CHEBI:15378"/>
        <dbReference type="ChEBI" id="CHEBI:29985"/>
        <dbReference type="ChEBI" id="CHEBI:30616"/>
        <dbReference type="ChEBI" id="CHEBI:43474"/>
        <dbReference type="ChEBI" id="CHEBI:141005"/>
        <dbReference type="ChEBI" id="CHEBI:456216"/>
        <dbReference type="EC" id="6.3.2.17"/>
    </reaction>
</comment>
<dbReference type="UniPathway" id="UPA00077">
    <property type="reaction ID" value="UER00157"/>
</dbReference>
<dbReference type="SUPFAM" id="SSF53623">
    <property type="entry name" value="MurD-like peptide ligases, catalytic domain"/>
    <property type="match status" value="1"/>
</dbReference>
<comment type="similarity">
    <text evidence="5">Belongs to the folylpolyglutamate synthase family.</text>
</comment>
<evidence type="ECO:0000256" key="15">
    <source>
        <dbReference type="ARBA" id="ARBA00022909"/>
    </source>
</evidence>
<dbReference type="GO" id="GO:0046872">
    <property type="term" value="F:metal ion binding"/>
    <property type="evidence" value="ECO:0007669"/>
    <property type="project" value="UniProtKB-KW"/>
</dbReference>
<dbReference type="InterPro" id="IPR004101">
    <property type="entry name" value="Mur_ligase_C"/>
</dbReference>
<feature type="domain" description="Mur ligase C-terminal" evidence="23">
    <location>
        <begin position="260"/>
        <end position="382"/>
    </location>
</feature>
<comment type="catalytic activity">
    <reaction evidence="21">
        <text>(6R)-5,10-methylenetetrahydrofolyl-(gamma-L-Glu)(n) + L-glutamate + ATP = (6R)-5,10-methylenetetrahydrofolyl-(gamma-L-Glu)(n+1) + ADP + phosphate + H(+)</text>
        <dbReference type="Rhea" id="RHEA:51912"/>
        <dbReference type="Rhea" id="RHEA-COMP:13257"/>
        <dbReference type="Rhea" id="RHEA-COMP:13258"/>
        <dbReference type="ChEBI" id="CHEBI:15378"/>
        <dbReference type="ChEBI" id="CHEBI:29985"/>
        <dbReference type="ChEBI" id="CHEBI:30616"/>
        <dbReference type="ChEBI" id="CHEBI:43474"/>
        <dbReference type="ChEBI" id="CHEBI:136572"/>
        <dbReference type="ChEBI" id="CHEBI:456216"/>
        <dbReference type="EC" id="6.3.2.17"/>
    </reaction>
</comment>
<evidence type="ECO:0000256" key="12">
    <source>
        <dbReference type="ARBA" id="ARBA00022741"/>
    </source>
</evidence>
<evidence type="ECO:0000259" key="23">
    <source>
        <dbReference type="Pfam" id="PF02875"/>
    </source>
</evidence>
<dbReference type="Pfam" id="PF08245">
    <property type="entry name" value="Mur_ligase_M"/>
    <property type="match status" value="1"/>
</dbReference>
<comment type="cofactor">
    <cofactor evidence="1">
        <name>Mg(2+)</name>
        <dbReference type="ChEBI" id="CHEBI:18420"/>
    </cofactor>
</comment>
<evidence type="ECO:0000313" key="26">
    <source>
        <dbReference type="Proteomes" id="UP000243180"/>
    </source>
</evidence>
<name>A0A1B4XDM8_9GAMM</name>
<dbReference type="InterPro" id="IPR036615">
    <property type="entry name" value="Mur_ligase_C_dom_sf"/>
</dbReference>
<evidence type="ECO:0000256" key="11">
    <source>
        <dbReference type="ARBA" id="ARBA00022723"/>
    </source>
</evidence>
<dbReference type="Pfam" id="PF02875">
    <property type="entry name" value="Mur_ligase_C"/>
    <property type="match status" value="1"/>
</dbReference>
<dbReference type="GO" id="GO:0005737">
    <property type="term" value="C:cytoplasm"/>
    <property type="evidence" value="ECO:0007669"/>
    <property type="project" value="TreeGrafter"/>
</dbReference>
<evidence type="ECO:0000256" key="19">
    <source>
        <dbReference type="ARBA" id="ARBA00047493"/>
    </source>
</evidence>
<evidence type="ECO:0000256" key="6">
    <source>
        <dbReference type="ARBA" id="ARBA00011245"/>
    </source>
</evidence>
<evidence type="ECO:0000256" key="7">
    <source>
        <dbReference type="ARBA" id="ARBA00013023"/>
    </source>
</evidence>
<proteinExistence type="inferred from homology"/>
<comment type="pathway">
    <text evidence="4">Cofactor biosynthesis; tetrahydrofolylpolyglutamate biosynthesis.</text>
</comment>
<evidence type="ECO:0000256" key="1">
    <source>
        <dbReference type="ARBA" id="ARBA00001946"/>
    </source>
</evidence>
<dbReference type="GO" id="GO:0004326">
    <property type="term" value="F:tetrahydrofolylpolyglutamate synthase activity"/>
    <property type="evidence" value="ECO:0007669"/>
    <property type="project" value="UniProtKB-EC"/>
</dbReference>
<dbReference type="PIRSF" id="PIRSF001563">
    <property type="entry name" value="Folylpolyglu_synth"/>
    <property type="match status" value="1"/>
</dbReference>
<evidence type="ECO:0000259" key="24">
    <source>
        <dbReference type="Pfam" id="PF08245"/>
    </source>
</evidence>
<keyword evidence="15" id="KW-0289">Folate biosynthesis</keyword>
<evidence type="ECO:0000256" key="4">
    <source>
        <dbReference type="ARBA" id="ARBA00005150"/>
    </source>
</evidence>
<keyword evidence="26" id="KW-1185">Reference proteome</keyword>
<keyword evidence="10" id="KW-0436">Ligase</keyword>
<evidence type="ECO:0000256" key="18">
    <source>
        <dbReference type="ARBA" id="ARBA00032510"/>
    </source>
</evidence>
<evidence type="ECO:0000256" key="13">
    <source>
        <dbReference type="ARBA" id="ARBA00022840"/>
    </source>
</evidence>
<evidence type="ECO:0000256" key="20">
    <source>
        <dbReference type="ARBA" id="ARBA00047808"/>
    </source>
</evidence>
<dbReference type="EC" id="6.3.2.17" evidence="8"/>
<organism evidence="25 26">
    <name type="scientific">Sulfuricaulis limicola</name>
    <dbReference type="NCBI Taxonomy" id="1620215"/>
    <lineage>
        <taxon>Bacteria</taxon>
        <taxon>Pseudomonadati</taxon>
        <taxon>Pseudomonadota</taxon>
        <taxon>Gammaproteobacteria</taxon>
        <taxon>Acidiferrobacterales</taxon>
        <taxon>Acidiferrobacteraceae</taxon>
        <taxon>Sulfuricaulis</taxon>
    </lineage>
</organism>
<keyword evidence="12" id="KW-0547">Nucleotide-binding</keyword>
<dbReference type="GO" id="GO:0046654">
    <property type="term" value="P:tetrahydrofolate biosynthetic process"/>
    <property type="evidence" value="ECO:0007669"/>
    <property type="project" value="UniProtKB-UniPathway"/>
</dbReference>
<dbReference type="GO" id="GO:0005524">
    <property type="term" value="F:ATP binding"/>
    <property type="evidence" value="ECO:0007669"/>
    <property type="project" value="UniProtKB-KW"/>
</dbReference>
<accession>A0A1B4XDM8</accession>
<dbReference type="Gene3D" id="3.90.190.20">
    <property type="entry name" value="Mur ligase, C-terminal domain"/>
    <property type="match status" value="1"/>
</dbReference>
<keyword evidence="11" id="KW-0479">Metal-binding</keyword>
<dbReference type="KEGG" id="slim:SCL_0582"/>
<evidence type="ECO:0000256" key="14">
    <source>
        <dbReference type="ARBA" id="ARBA00022842"/>
    </source>
</evidence>
<dbReference type="InterPro" id="IPR013221">
    <property type="entry name" value="Mur_ligase_cen"/>
</dbReference>
<keyword evidence="14" id="KW-0460">Magnesium</keyword>
<dbReference type="PANTHER" id="PTHR11136">
    <property type="entry name" value="FOLYLPOLYGLUTAMATE SYNTHASE-RELATED"/>
    <property type="match status" value="1"/>
</dbReference>